<keyword evidence="3" id="KW-1185">Reference proteome</keyword>
<feature type="transmembrane region" description="Helical" evidence="1">
    <location>
        <begin position="36"/>
        <end position="58"/>
    </location>
</feature>
<dbReference type="RefSeq" id="WP_098452624.1">
    <property type="nucleotide sequence ID" value="NZ_JARTIK010000042.1"/>
</dbReference>
<name>A0ABU6PMI0_9BACI</name>
<gene>
    <name evidence="2" type="ORF">P9485_29075</name>
</gene>
<dbReference type="EMBL" id="JARTIK010000042">
    <property type="protein sequence ID" value="MED4681762.1"/>
    <property type="molecule type" value="Genomic_DNA"/>
</dbReference>
<keyword evidence="1" id="KW-1133">Transmembrane helix</keyword>
<reference evidence="2 3" key="1">
    <citation type="submission" date="2023-03" db="EMBL/GenBank/DDBJ databases">
        <title>Bacillus Genome Sequencing.</title>
        <authorList>
            <person name="Dunlap C."/>
        </authorList>
    </citation>
    <scope>NUCLEOTIDE SEQUENCE [LARGE SCALE GENOMIC DNA]</scope>
    <source>
        <strain evidence="2 3">NRS-319</strain>
    </source>
</reference>
<dbReference type="Proteomes" id="UP001336122">
    <property type="component" value="Unassembled WGS sequence"/>
</dbReference>
<feature type="transmembrane region" description="Helical" evidence="1">
    <location>
        <begin position="114"/>
        <end position="135"/>
    </location>
</feature>
<evidence type="ECO:0000256" key="1">
    <source>
        <dbReference type="SAM" id="Phobius"/>
    </source>
</evidence>
<feature type="transmembrane region" description="Helical" evidence="1">
    <location>
        <begin position="89"/>
        <end position="108"/>
    </location>
</feature>
<feature type="transmembrane region" description="Helical" evidence="1">
    <location>
        <begin position="6"/>
        <end position="24"/>
    </location>
</feature>
<evidence type="ECO:0000313" key="3">
    <source>
        <dbReference type="Proteomes" id="UP001336122"/>
    </source>
</evidence>
<protein>
    <submittedName>
        <fullName evidence="2">Uncharacterized protein</fullName>
    </submittedName>
</protein>
<proteinExistence type="predicted"/>
<keyword evidence="1" id="KW-0812">Transmembrane</keyword>
<sequence length="137" mass="14713">MNFLSAIILFSYFFIAAISYFHLYKSRHLIGYHLGMNIAMLSSTAIGLAVGAVLGSQFPFDEGVITIVTTIIAVAAGIIFGALVDYQTLLTGVASGIMSGLMGPMLGLHSTQPAFLIICTTIVVFLSFILLRFSVRK</sequence>
<comment type="caution">
    <text evidence="2">The sequence shown here is derived from an EMBL/GenBank/DDBJ whole genome shotgun (WGS) entry which is preliminary data.</text>
</comment>
<evidence type="ECO:0000313" key="2">
    <source>
        <dbReference type="EMBL" id="MED4681762.1"/>
    </source>
</evidence>
<keyword evidence="1" id="KW-0472">Membrane</keyword>
<organism evidence="2 3">
    <name type="scientific">Bacillus nitratireducens</name>
    <dbReference type="NCBI Taxonomy" id="2026193"/>
    <lineage>
        <taxon>Bacteria</taxon>
        <taxon>Bacillati</taxon>
        <taxon>Bacillota</taxon>
        <taxon>Bacilli</taxon>
        <taxon>Bacillales</taxon>
        <taxon>Bacillaceae</taxon>
        <taxon>Bacillus</taxon>
        <taxon>Bacillus cereus group</taxon>
    </lineage>
</organism>
<feature type="transmembrane region" description="Helical" evidence="1">
    <location>
        <begin position="64"/>
        <end position="84"/>
    </location>
</feature>
<accession>A0ABU6PMI0</accession>